<keyword evidence="8" id="KW-1185">Reference proteome</keyword>
<dbReference type="PANTHER" id="PTHR11545:SF2">
    <property type="entry name" value="LARGE RIBOSOMAL SUBUNIT PROTEIN UL13M"/>
    <property type="match status" value="1"/>
</dbReference>
<dbReference type="STRING" id="859654.BVAF_049"/>
<dbReference type="Proteomes" id="UP000007464">
    <property type="component" value="Chromosome"/>
</dbReference>
<dbReference type="InterPro" id="IPR036899">
    <property type="entry name" value="Ribosomal_uL13_sf"/>
</dbReference>
<protein>
    <recommendedName>
        <fullName evidence="4">Large ribosomal subunit protein uL13</fullName>
    </recommendedName>
</protein>
<dbReference type="HAMAP" id="MF_01366">
    <property type="entry name" value="Ribosomal_uL13"/>
    <property type="match status" value="1"/>
</dbReference>
<evidence type="ECO:0000256" key="5">
    <source>
        <dbReference type="RuleBase" id="RU003877"/>
    </source>
</evidence>
<dbReference type="Pfam" id="PF00572">
    <property type="entry name" value="Ribosomal_L13"/>
    <property type="match status" value="1"/>
</dbReference>
<name>E8Q6M1_BLOVB</name>
<reference evidence="7 8" key="1">
    <citation type="journal article" date="2010" name="BMC Genomics">
        <title>Unprecedented loss of ammonia assimilation capability in a urease-encoding bacterial mutualist.</title>
        <authorList>
            <person name="Williams L.E."/>
            <person name="Wernegreen J.J."/>
        </authorList>
    </citation>
    <scope>NUCLEOTIDE SEQUENCE [LARGE SCALE GENOMIC DNA]</scope>
    <source>
        <strain evidence="7 8">BVAF</strain>
    </source>
</reference>
<dbReference type="CDD" id="cd00392">
    <property type="entry name" value="Ribosomal_L13"/>
    <property type="match status" value="1"/>
</dbReference>
<dbReference type="InterPro" id="IPR023563">
    <property type="entry name" value="Ribosomal_uL13_CS"/>
</dbReference>
<dbReference type="GO" id="GO:0022625">
    <property type="term" value="C:cytosolic large ribosomal subunit"/>
    <property type="evidence" value="ECO:0007669"/>
    <property type="project" value="TreeGrafter"/>
</dbReference>
<dbReference type="InterPro" id="IPR005823">
    <property type="entry name" value="Ribosomal_uL13_bac-type"/>
</dbReference>
<dbReference type="PROSITE" id="PS00783">
    <property type="entry name" value="RIBOSOMAL_L13"/>
    <property type="match status" value="1"/>
</dbReference>
<evidence type="ECO:0000313" key="8">
    <source>
        <dbReference type="Proteomes" id="UP000007464"/>
    </source>
</evidence>
<dbReference type="SUPFAM" id="SSF52161">
    <property type="entry name" value="Ribosomal protein L13"/>
    <property type="match status" value="1"/>
</dbReference>
<dbReference type="InterPro" id="IPR005822">
    <property type="entry name" value="Ribosomal_uL13"/>
</dbReference>
<comment type="subunit">
    <text evidence="4">Part of the 50S ribosomal subunit.</text>
</comment>
<sequence length="139" mass="16208">MRQSKIIKREWYVVDATDKVLGRLSSKVAMYLIGKHKIEYAPYFDVGDYIIIINSKKIYVSGRKYENKIYYRHTGYVGGIKSLKFKELISINSNKVIENSVKGMLPKNKLGRVMFRRLKVYTSTVHNHEAQSPKFLQIS</sequence>
<organism evidence="7 8">
    <name type="scientific">Blochmanniella vafra (strain BVAF)</name>
    <dbReference type="NCBI Taxonomy" id="859654"/>
    <lineage>
        <taxon>Bacteria</taxon>
        <taxon>Pseudomonadati</taxon>
        <taxon>Pseudomonadota</taxon>
        <taxon>Gammaproteobacteria</taxon>
        <taxon>Enterobacterales</taxon>
        <taxon>Enterobacteriaceae</taxon>
        <taxon>ant endosymbionts</taxon>
        <taxon>Candidatus Blochmanniella</taxon>
    </lineage>
</organism>
<dbReference type="GO" id="GO:0003735">
    <property type="term" value="F:structural constituent of ribosome"/>
    <property type="evidence" value="ECO:0007669"/>
    <property type="project" value="InterPro"/>
</dbReference>
<dbReference type="KEGG" id="bva:BVAF_049"/>
<proteinExistence type="inferred from homology"/>
<dbReference type="GO" id="GO:0017148">
    <property type="term" value="P:negative regulation of translation"/>
    <property type="evidence" value="ECO:0007669"/>
    <property type="project" value="TreeGrafter"/>
</dbReference>
<comment type="function">
    <text evidence="4 6">This protein is one of the early assembly proteins of the 50S ribosomal subunit, although it is not seen to bind rRNA by itself. It is important during the early stages of 50S assembly.</text>
</comment>
<dbReference type="GO" id="GO:0003729">
    <property type="term" value="F:mRNA binding"/>
    <property type="evidence" value="ECO:0007669"/>
    <property type="project" value="TreeGrafter"/>
</dbReference>
<dbReference type="NCBIfam" id="TIGR01066">
    <property type="entry name" value="rplM_bact"/>
    <property type="match status" value="1"/>
</dbReference>
<comment type="similarity">
    <text evidence="1 4 5">Belongs to the universal ribosomal protein uL13 family.</text>
</comment>
<evidence type="ECO:0000256" key="6">
    <source>
        <dbReference type="RuleBase" id="RU003878"/>
    </source>
</evidence>
<dbReference type="GO" id="GO:0006412">
    <property type="term" value="P:translation"/>
    <property type="evidence" value="ECO:0007669"/>
    <property type="project" value="UniProtKB-UniRule"/>
</dbReference>
<gene>
    <name evidence="4 6 7" type="primary">rplM</name>
    <name evidence="7" type="ordered locus">BVAF_049</name>
</gene>
<evidence type="ECO:0000313" key="7">
    <source>
        <dbReference type="EMBL" id="ADV33462.1"/>
    </source>
</evidence>
<evidence type="ECO:0000256" key="1">
    <source>
        <dbReference type="ARBA" id="ARBA00006227"/>
    </source>
</evidence>
<dbReference type="AlphaFoldDB" id="E8Q6M1"/>
<evidence type="ECO:0000256" key="2">
    <source>
        <dbReference type="ARBA" id="ARBA00022980"/>
    </source>
</evidence>
<dbReference type="HOGENOM" id="CLU_082184_2_2_6"/>
<keyword evidence="3 4" id="KW-0687">Ribonucleoprotein</keyword>
<dbReference type="Gene3D" id="3.90.1180.10">
    <property type="entry name" value="Ribosomal protein L13"/>
    <property type="match status" value="1"/>
</dbReference>
<evidence type="ECO:0000256" key="3">
    <source>
        <dbReference type="ARBA" id="ARBA00023274"/>
    </source>
</evidence>
<evidence type="ECO:0000256" key="4">
    <source>
        <dbReference type="HAMAP-Rule" id="MF_01366"/>
    </source>
</evidence>
<keyword evidence="2 4" id="KW-0689">Ribosomal protein</keyword>
<dbReference type="PIRSF" id="PIRSF002181">
    <property type="entry name" value="Ribosomal_L13"/>
    <property type="match status" value="1"/>
</dbReference>
<accession>E8Q6M1</accession>
<dbReference type="PANTHER" id="PTHR11545">
    <property type="entry name" value="RIBOSOMAL PROTEIN L13"/>
    <property type="match status" value="1"/>
</dbReference>
<dbReference type="EMBL" id="CP002189">
    <property type="protein sequence ID" value="ADV33462.1"/>
    <property type="molecule type" value="Genomic_DNA"/>
</dbReference>